<dbReference type="EMBL" id="LUEZ02000017">
    <property type="protein sequence ID" value="RDB27249.1"/>
    <property type="molecule type" value="Genomic_DNA"/>
</dbReference>
<evidence type="ECO:0008006" key="4">
    <source>
        <dbReference type="Google" id="ProtNLM"/>
    </source>
</evidence>
<evidence type="ECO:0000313" key="3">
    <source>
        <dbReference type="Proteomes" id="UP000076154"/>
    </source>
</evidence>
<dbReference type="AlphaFoldDB" id="A0A369JY33"/>
<accession>A0A369JY33</accession>
<name>A0A369JY33_HYPMA</name>
<keyword evidence="3" id="KW-1185">Reference proteome</keyword>
<evidence type="ECO:0000256" key="1">
    <source>
        <dbReference type="SAM" id="MobiDB-lite"/>
    </source>
</evidence>
<comment type="caution">
    <text evidence="2">The sequence shown here is derived from an EMBL/GenBank/DDBJ whole genome shotgun (WGS) entry which is preliminary data.</text>
</comment>
<evidence type="ECO:0000313" key="2">
    <source>
        <dbReference type="EMBL" id="RDB27249.1"/>
    </source>
</evidence>
<reference evidence="2" key="1">
    <citation type="submission" date="2018-04" db="EMBL/GenBank/DDBJ databases">
        <title>Whole genome sequencing of Hypsizygus marmoreus.</title>
        <authorList>
            <person name="Choi I.-G."/>
            <person name="Min B."/>
            <person name="Kim J.-G."/>
            <person name="Kim S."/>
            <person name="Oh Y.-L."/>
            <person name="Kong W.-S."/>
            <person name="Park H."/>
            <person name="Jeong J."/>
            <person name="Song E.-S."/>
        </authorList>
    </citation>
    <scope>NUCLEOTIDE SEQUENCE [LARGE SCALE GENOMIC DNA]</scope>
    <source>
        <strain evidence="2">51987-8</strain>
    </source>
</reference>
<dbReference type="Proteomes" id="UP000076154">
    <property type="component" value="Unassembled WGS sequence"/>
</dbReference>
<protein>
    <recommendedName>
        <fullName evidence="4">F-box domain-containing protein</fullName>
    </recommendedName>
</protein>
<organism evidence="2 3">
    <name type="scientific">Hypsizygus marmoreus</name>
    <name type="common">White beech mushroom</name>
    <name type="synonym">Agaricus marmoreus</name>
    <dbReference type="NCBI Taxonomy" id="39966"/>
    <lineage>
        <taxon>Eukaryota</taxon>
        <taxon>Fungi</taxon>
        <taxon>Dikarya</taxon>
        <taxon>Basidiomycota</taxon>
        <taxon>Agaricomycotina</taxon>
        <taxon>Agaricomycetes</taxon>
        <taxon>Agaricomycetidae</taxon>
        <taxon>Agaricales</taxon>
        <taxon>Tricholomatineae</taxon>
        <taxon>Lyophyllaceae</taxon>
        <taxon>Hypsizygus</taxon>
    </lineage>
</organism>
<dbReference type="InParanoid" id="A0A369JY33"/>
<sequence length="441" mass="49991">MFPIHGRRLSQEIAHRIVDDVQEVDRPSLKSLSLASHVFLRRSQQHMFHSALVDTSDKCQRLYAAVTENPTLETHIKELQIGEDTKRNWVTKDEILPLLLGQMNHVENFMLNNFTIVPELEDDDQDDAMSGGGESDEDDEDSDDDGEGEVMLRRRWSELPKATTDAFMRMFALPTLRKLSICELKGIPTSIFNVIGDLELLTLLEVKFADVPGFNVNAVAARQASFDTLEVAIDSSCRQLDALIRHPESPFGRVSKMIVRVYDYAQRSNVETVSKIMRAARQSLRHVAWIDRCEGQFVPPIPPAIGAIQNLENLTFKFSLDRREPLQKSTTRFIKLVNALNDPDVTRNIRTLRIGIDGVDEPELIGLLADMPCWGSLDELLAPGETNVEVSLYSYKEEMEDEGDEVWEAVLGAKMPLLMGRGRLLAEVKYDEFENEHYFGD</sequence>
<feature type="region of interest" description="Disordered" evidence="1">
    <location>
        <begin position="122"/>
        <end position="147"/>
    </location>
</feature>
<feature type="compositionally biased region" description="Acidic residues" evidence="1">
    <location>
        <begin position="134"/>
        <end position="147"/>
    </location>
</feature>
<gene>
    <name evidence="2" type="ORF">Hypma_004534</name>
</gene>
<proteinExistence type="predicted"/>